<feature type="compositionally biased region" description="Polar residues" evidence="1">
    <location>
        <begin position="291"/>
        <end position="303"/>
    </location>
</feature>
<feature type="transmembrane region" description="Helical" evidence="2">
    <location>
        <begin position="12"/>
        <end position="32"/>
    </location>
</feature>
<accession>A0A8H7E3Q1</accession>
<dbReference type="Proteomes" id="UP000606974">
    <property type="component" value="Unassembled WGS sequence"/>
</dbReference>
<evidence type="ECO:0000313" key="4">
    <source>
        <dbReference type="Proteomes" id="UP000606974"/>
    </source>
</evidence>
<feature type="compositionally biased region" description="Basic and acidic residues" evidence="1">
    <location>
        <begin position="100"/>
        <end position="109"/>
    </location>
</feature>
<name>A0A8H7E3Q1_9EURO</name>
<keyword evidence="2" id="KW-1133">Transmembrane helix</keyword>
<proteinExistence type="predicted"/>
<feature type="region of interest" description="Disordered" evidence="1">
    <location>
        <begin position="216"/>
        <end position="303"/>
    </location>
</feature>
<protein>
    <submittedName>
        <fullName evidence="3">Uncharacterized protein</fullName>
    </submittedName>
</protein>
<keyword evidence="2" id="KW-0812">Transmembrane</keyword>
<evidence type="ECO:0000256" key="1">
    <source>
        <dbReference type="SAM" id="MobiDB-lite"/>
    </source>
</evidence>
<dbReference type="OrthoDB" id="10399580at2759"/>
<comment type="caution">
    <text evidence="3">The sequence shown here is derived from an EMBL/GenBank/DDBJ whole genome shotgun (WGS) entry which is preliminary data.</text>
</comment>
<dbReference type="EMBL" id="JAACFV010000076">
    <property type="protein sequence ID" value="KAF7506998.1"/>
    <property type="molecule type" value="Genomic_DNA"/>
</dbReference>
<keyword evidence="4" id="KW-1185">Reference proteome</keyword>
<gene>
    <name evidence="3" type="ORF">GJ744_011022</name>
</gene>
<feature type="compositionally biased region" description="Basic and acidic residues" evidence="1">
    <location>
        <begin position="274"/>
        <end position="290"/>
    </location>
</feature>
<keyword evidence="2" id="KW-0472">Membrane</keyword>
<sequence>MSGLTTASEISGIVFGGMSGVVIVGSAIVFCCKCRSYARMLARIAEGRPHTADLEYAEEGLARHPEFQSPVRAIARGLEVANHQDAAQRVRALQANARRHAADSGRRTNDAASQTRSGNNIPPDRARPCRDGGSPGPSRSSSDNESPAQVRACRDNSPLGPSRQSHDDSSAGQPRPPSSQKGQGRPTTAGGGDLVTGQIALDAPAQTQLVRLGRAKSGGAVQVRSAGDVEMGPARSTQVQAGDKPQGQETRERRGTASTKGGKSASRGKHHQGPTRDREPRSRHWPEKQHFTSFTSGVSASGE</sequence>
<feature type="compositionally biased region" description="Polar residues" evidence="1">
    <location>
        <begin position="110"/>
        <end position="120"/>
    </location>
</feature>
<evidence type="ECO:0000256" key="2">
    <source>
        <dbReference type="SAM" id="Phobius"/>
    </source>
</evidence>
<reference evidence="3" key="1">
    <citation type="submission" date="2020-02" db="EMBL/GenBank/DDBJ databases">
        <authorList>
            <person name="Palmer J.M."/>
        </authorList>
    </citation>
    <scope>NUCLEOTIDE SEQUENCE</scope>
    <source>
        <strain evidence="3">EPUS1.4</strain>
        <tissue evidence="3">Thallus</tissue>
    </source>
</reference>
<dbReference type="AlphaFoldDB" id="A0A8H7E3Q1"/>
<feature type="region of interest" description="Disordered" evidence="1">
    <location>
        <begin position="94"/>
        <end position="195"/>
    </location>
</feature>
<organism evidence="3 4">
    <name type="scientific">Endocarpon pusillum</name>
    <dbReference type="NCBI Taxonomy" id="364733"/>
    <lineage>
        <taxon>Eukaryota</taxon>
        <taxon>Fungi</taxon>
        <taxon>Dikarya</taxon>
        <taxon>Ascomycota</taxon>
        <taxon>Pezizomycotina</taxon>
        <taxon>Eurotiomycetes</taxon>
        <taxon>Chaetothyriomycetidae</taxon>
        <taxon>Verrucariales</taxon>
        <taxon>Verrucariaceae</taxon>
        <taxon>Endocarpon</taxon>
    </lineage>
</organism>
<evidence type="ECO:0000313" key="3">
    <source>
        <dbReference type="EMBL" id="KAF7506998.1"/>
    </source>
</evidence>